<reference evidence="2 3" key="1">
    <citation type="submission" date="2020-02" db="EMBL/GenBank/DDBJ databases">
        <authorList>
            <person name="Zheng R.K."/>
            <person name="Sun C.M."/>
        </authorList>
    </citation>
    <scope>NUCLEOTIDE SEQUENCE [LARGE SCALE GENOMIC DNA]</scope>
    <source>
        <strain evidence="3">rifampicinis</strain>
    </source>
</reference>
<feature type="domain" description="Bacterial bifunctional deaminase-reductase C-terminal" evidence="1">
    <location>
        <begin position="3"/>
        <end position="178"/>
    </location>
</feature>
<dbReference type="RefSeq" id="WP_195170843.1">
    <property type="nucleotide sequence ID" value="NZ_CP062983.1"/>
</dbReference>
<proteinExistence type="predicted"/>
<dbReference type="Gene3D" id="3.40.430.10">
    <property type="entry name" value="Dihydrofolate Reductase, subunit A"/>
    <property type="match status" value="1"/>
</dbReference>
<name>A0A7S8E9L6_9CHLR</name>
<dbReference type="PANTHER" id="PTHR38011:SF11">
    <property type="entry name" value="2,5-DIAMINO-6-RIBOSYLAMINO-4(3H)-PYRIMIDINONE 5'-PHOSPHATE REDUCTASE"/>
    <property type="match status" value="1"/>
</dbReference>
<dbReference type="KEGG" id="pmet:G4Y79_24330"/>
<keyword evidence="3" id="KW-1185">Reference proteome</keyword>
<gene>
    <name evidence="2" type="ORF">G4Y79_24330</name>
</gene>
<organism evidence="2 3">
    <name type="scientific">Phototrophicus methaneseepsis</name>
    <dbReference type="NCBI Taxonomy" id="2710758"/>
    <lineage>
        <taxon>Bacteria</taxon>
        <taxon>Bacillati</taxon>
        <taxon>Chloroflexota</taxon>
        <taxon>Candidatus Thermofontia</taxon>
        <taxon>Phototrophicales</taxon>
        <taxon>Phototrophicaceae</taxon>
        <taxon>Phototrophicus</taxon>
    </lineage>
</organism>
<dbReference type="InterPro" id="IPR024072">
    <property type="entry name" value="DHFR-like_dom_sf"/>
</dbReference>
<dbReference type="EMBL" id="CP062983">
    <property type="protein sequence ID" value="QPC82774.1"/>
    <property type="molecule type" value="Genomic_DNA"/>
</dbReference>
<protein>
    <submittedName>
        <fullName evidence="2">Dihydrofolate reductase family protein</fullName>
    </submittedName>
</protein>
<evidence type="ECO:0000259" key="1">
    <source>
        <dbReference type="Pfam" id="PF01872"/>
    </source>
</evidence>
<evidence type="ECO:0000313" key="2">
    <source>
        <dbReference type="EMBL" id="QPC82774.1"/>
    </source>
</evidence>
<sequence length="186" mass="21031">MAKLIYLMNASLDAYVADAQGSFSWIVPTEEWISYINALCSSCGTFLYGRRMYEAMVYWETDYAAHNHQAFHLDFARQWQAAEKIVYSRTLAEPRSARTRIEREFDTDAVRRLKADAGRDITIQGPELAAQALRAGLVDEVHLLILPVIVGGGKRCFPGDLRLGLELVEERAFRNGVVAMRYAVHS</sequence>
<dbReference type="InterPro" id="IPR002734">
    <property type="entry name" value="RibDG_C"/>
</dbReference>
<dbReference type="InterPro" id="IPR050765">
    <property type="entry name" value="Riboflavin_Biosynth_HTPR"/>
</dbReference>
<accession>A0A7S8E9L6</accession>
<dbReference type="AlphaFoldDB" id="A0A7S8E9L6"/>
<dbReference type="GO" id="GO:0009231">
    <property type="term" value="P:riboflavin biosynthetic process"/>
    <property type="evidence" value="ECO:0007669"/>
    <property type="project" value="InterPro"/>
</dbReference>
<dbReference type="GO" id="GO:0008703">
    <property type="term" value="F:5-amino-6-(5-phosphoribosylamino)uracil reductase activity"/>
    <property type="evidence" value="ECO:0007669"/>
    <property type="project" value="InterPro"/>
</dbReference>
<dbReference type="PANTHER" id="PTHR38011">
    <property type="entry name" value="DIHYDROFOLATE REDUCTASE FAMILY PROTEIN (AFU_ORTHOLOGUE AFUA_8G06820)"/>
    <property type="match status" value="1"/>
</dbReference>
<dbReference type="Pfam" id="PF01872">
    <property type="entry name" value="RibD_C"/>
    <property type="match status" value="1"/>
</dbReference>
<dbReference type="SUPFAM" id="SSF53597">
    <property type="entry name" value="Dihydrofolate reductase-like"/>
    <property type="match status" value="1"/>
</dbReference>
<dbReference type="Proteomes" id="UP000594468">
    <property type="component" value="Chromosome"/>
</dbReference>
<evidence type="ECO:0000313" key="3">
    <source>
        <dbReference type="Proteomes" id="UP000594468"/>
    </source>
</evidence>